<reference evidence="2 3" key="1">
    <citation type="submission" date="2018-12" db="EMBL/GenBank/DDBJ databases">
        <title>Draft genome sequence of Embleya hyalina NBRC 13850T.</title>
        <authorList>
            <person name="Komaki H."/>
            <person name="Hosoyama A."/>
            <person name="Kimura A."/>
            <person name="Ichikawa N."/>
            <person name="Tamura T."/>
        </authorList>
    </citation>
    <scope>NUCLEOTIDE SEQUENCE [LARGE SCALE GENOMIC DNA]</scope>
    <source>
        <strain evidence="2 3">NBRC 13850</strain>
    </source>
</reference>
<keyword evidence="3" id="KW-1185">Reference proteome</keyword>
<proteinExistence type="predicted"/>
<name>A0A401Z2I2_9ACTN</name>
<sequence length="63" mass="6689">MTKARSEPPTWRKSSYSGQTAQECVEVSALDGAIDTRDSKDPSVGHITVAPESWSALLGAIKA</sequence>
<dbReference type="AlphaFoldDB" id="A0A401Z2I2"/>
<dbReference type="Pfam" id="PF04149">
    <property type="entry name" value="DUF397"/>
    <property type="match status" value="1"/>
</dbReference>
<feature type="domain" description="DUF397" evidence="1">
    <location>
        <begin position="10"/>
        <end position="62"/>
    </location>
</feature>
<protein>
    <recommendedName>
        <fullName evidence="1">DUF397 domain-containing protein</fullName>
    </recommendedName>
</protein>
<dbReference type="Proteomes" id="UP000286931">
    <property type="component" value="Unassembled WGS sequence"/>
</dbReference>
<dbReference type="OrthoDB" id="3482540at2"/>
<dbReference type="InterPro" id="IPR007278">
    <property type="entry name" value="DUF397"/>
</dbReference>
<evidence type="ECO:0000313" key="2">
    <source>
        <dbReference type="EMBL" id="GCE00978.1"/>
    </source>
</evidence>
<accession>A0A401Z2I2</accession>
<evidence type="ECO:0000313" key="3">
    <source>
        <dbReference type="Proteomes" id="UP000286931"/>
    </source>
</evidence>
<organism evidence="2 3">
    <name type="scientific">Embleya hyalina</name>
    <dbReference type="NCBI Taxonomy" id="516124"/>
    <lineage>
        <taxon>Bacteria</taxon>
        <taxon>Bacillati</taxon>
        <taxon>Actinomycetota</taxon>
        <taxon>Actinomycetes</taxon>
        <taxon>Kitasatosporales</taxon>
        <taxon>Streptomycetaceae</taxon>
        <taxon>Embleya</taxon>
    </lineage>
</organism>
<dbReference type="EMBL" id="BIFH01000043">
    <property type="protein sequence ID" value="GCE00978.1"/>
    <property type="molecule type" value="Genomic_DNA"/>
</dbReference>
<gene>
    <name evidence="2" type="ORF">EHYA_08709</name>
</gene>
<evidence type="ECO:0000259" key="1">
    <source>
        <dbReference type="Pfam" id="PF04149"/>
    </source>
</evidence>
<dbReference type="RefSeq" id="WP_126642652.1">
    <property type="nucleotide sequence ID" value="NZ_BIFH01000043.1"/>
</dbReference>
<comment type="caution">
    <text evidence="2">The sequence shown here is derived from an EMBL/GenBank/DDBJ whole genome shotgun (WGS) entry which is preliminary data.</text>
</comment>